<proteinExistence type="predicted"/>
<accession>A0A8T9CH17</accession>
<keyword evidence="3" id="KW-1185">Reference proteome</keyword>
<dbReference type="Pfam" id="PF06985">
    <property type="entry name" value="HET"/>
    <property type="match status" value="1"/>
</dbReference>
<sequence>MSSKPTDSLKSSRSRLSISSLFRRRHGRPFRWRKSKLNDGFYHSHPIPNQTRMIRLLLIQPGEFFDPIQCKVRNANLDEEDLKYDTLSYPWGERGSQTTISVDDFTVDVTTNLRDALKYTRHKTEVITIWVDAICIDQSNNAEKTHQVGMMRDIYKDCSRVYIWLGCDEEHSTSDVADIGSNPFTFFYHGSEDKHVYELPNFERVDEEYQYRRSLDSTYGYEEARSDLWSGLDKIAHSTWWCRVWTLQEVVLPPEAIVLYGPWRTHWETLTTWRNNFKAHRWKCCLKAFNTVPHDMFTDALNLLDQIFYIDNVKGLPSGSFFSFHSTAMAHRPRMSFDPRDRLFGFLGLADPRVYHDVSANYTMDIANIYEQIFRTMLSEASLDCFLGSWFTPEIFSPRYDGEDSSSVPGLPSWVPNFSISLDQRASENELERLNRYNCYSAAGSTRTNYRFDDDSTLYMTGQRVATVQKVGTAPIYWDNIRDLYQQCIDAVEDSVGSFLIEKDRKSIARKVLGELTRSYYSNDTMRATIMWTKTTAEEDEMFGKWLEGDFINQNNDFEGDIESLVSASLYTTIVSRVFFVTTDGTLGFSPPNTEPGDEIWIFHGGNMPFMVRPQSVGNEKTYNFIGDTYLEGIMFGKWFESRGFKEEDGVEIALK</sequence>
<name>A0A8T9CH17_9HELO</name>
<reference evidence="2 3" key="1">
    <citation type="submission" date="2018-05" db="EMBL/GenBank/DDBJ databases">
        <title>Genome sequencing and assembly of the regulated plant pathogen Lachnellula willkommii and related sister species for the development of diagnostic species identification markers.</title>
        <authorList>
            <person name="Giroux E."/>
            <person name="Bilodeau G."/>
        </authorList>
    </citation>
    <scope>NUCLEOTIDE SEQUENCE [LARGE SCALE GENOMIC DNA]</scope>
    <source>
        <strain evidence="2 3">CBS 268.59</strain>
    </source>
</reference>
<evidence type="ECO:0000313" key="2">
    <source>
        <dbReference type="EMBL" id="TVY82063.1"/>
    </source>
</evidence>
<protein>
    <submittedName>
        <fullName evidence="2">Heterokaryon incompatibility protein 6 OR allele</fullName>
    </submittedName>
</protein>
<dbReference type="EMBL" id="QGMK01000376">
    <property type="protein sequence ID" value="TVY82063.1"/>
    <property type="molecule type" value="Genomic_DNA"/>
</dbReference>
<dbReference type="Proteomes" id="UP000469558">
    <property type="component" value="Unassembled WGS sequence"/>
</dbReference>
<evidence type="ECO:0000259" key="1">
    <source>
        <dbReference type="Pfam" id="PF06985"/>
    </source>
</evidence>
<feature type="domain" description="Heterokaryon incompatibility" evidence="1">
    <location>
        <begin position="84"/>
        <end position="249"/>
    </location>
</feature>
<comment type="caution">
    <text evidence="2">The sequence shown here is derived from an EMBL/GenBank/DDBJ whole genome shotgun (WGS) entry which is preliminary data.</text>
</comment>
<dbReference type="PANTHER" id="PTHR24148:SF64">
    <property type="entry name" value="HETEROKARYON INCOMPATIBILITY DOMAIN-CONTAINING PROTEIN"/>
    <property type="match status" value="1"/>
</dbReference>
<dbReference type="InterPro" id="IPR052895">
    <property type="entry name" value="HetReg/Transcr_Mod"/>
</dbReference>
<dbReference type="InterPro" id="IPR010730">
    <property type="entry name" value="HET"/>
</dbReference>
<evidence type="ECO:0000313" key="3">
    <source>
        <dbReference type="Proteomes" id="UP000469558"/>
    </source>
</evidence>
<dbReference type="PANTHER" id="PTHR24148">
    <property type="entry name" value="ANKYRIN REPEAT DOMAIN-CONTAINING PROTEIN 39 HOMOLOG-RELATED"/>
    <property type="match status" value="1"/>
</dbReference>
<organism evidence="2 3">
    <name type="scientific">Lachnellula suecica</name>
    <dbReference type="NCBI Taxonomy" id="602035"/>
    <lineage>
        <taxon>Eukaryota</taxon>
        <taxon>Fungi</taxon>
        <taxon>Dikarya</taxon>
        <taxon>Ascomycota</taxon>
        <taxon>Pezizomycotina</taxon>
        <taxon>Leotiomycetes</taxon>
        <taxon>Helotiales</taxon>
        <taxon>Lachnaceae</taxon>
        <taxon>Lachnellula</taxon>
    </lineage>
</organism>
<dbReference type="OrthoDB" id="2157530at2759"/>
<gene>
    <name evidence="2" type="primary">het-6_47</name>
    <name evidence="2" type="ORF">LSUE1_G004405</name>
</gene>
<dbReference type="Pfam" id="PF26639">
    <property type="entry name" value="Het-6_barrel"/>
    <property type="match status" value="1"/>
</dbReference>
<dbReference type="AlphaFoldDB" id="A0A8T9CH17"/>